<keyword evidence="4" id="KW-1185">Reference proteome</keyword>
<dbReference type="PANTHER" id="PTHR32108">
    <property type="entry name" value="DNA-DIRECTED RNA POLYMERASE SUBUNIT ALPHA"/>
    <property type="match status" value="1"/>
</dbReference>
<accession>A0ABD3KG56</accession>
<evidence type="ECO:0000256" key="1">
    <source>
        <dbReference type="SAM" id="MobiDB-lite"/>
    </source>
</evidence>
<evidence type="ECO:0000313" key="3">
    <source>
        <dbReference type="EMBL" id="KAL3736672.1"/>
    </source>
</evidence>
<name>A0ABD3KG56_EUCGL</name>
<dbReference type="Proteomes" id="UP001634007">
    <property type="component" value="Unassembled WGS sequence"/>
</dbReference>
<organism evidence="3 4">
    <name type="scientific">Eucalyptus globulus</name>
    <name type="common">Tasmanian blue gum</name>
    <dbReference type="NCBI Taxonomy" id="34317"/>
    <lineage>
        <taxon>Eukaryota</taxon>
        <taxon>Viridiplantae</taxon>
        <taxon>Streptophyta</taxon>
        <taxon>Embryophyta</taxon>
        <taxon>Tracheophyta</taxon>
        <taxon>Spermatophyta</taxon>
        <taxon>Magnoliopsida</taxon>
        <taxon>eudicotyledons</taxon>
        <taxon>Gunneridae</taxon>
        <taxon>Pentapetalae</taxon>
        <taxon>rosids</taxon>
        <taxon>malvids</taxon>
        <taxon>Myrtales</taxon>
        <taxon>Myrtaceae</taxon>
        <taxon>Myrtoideae</taxon>
        <taxon>Eucalypteae</taxon>
        <taxon>Eucalyptus</taxon>
    </lineage>
</organism>
<dbReference type="AlphaFoldDB" id="A0ABD3KG56"/>
<comment type="caution">
    <text evidence="3">The sequence shown here is derived from an EMBL/GenBank/DDBJ whole genome shotgun (WGS) entry which is preliminary data.</text>
</comment>
<reference evidence="3 4" key="1">
    <citation type="submission" date="2024-11" db="EMBL/GenBank/DDBJ databases">
        <title>Chromosome-level genome assembly of Eucalyptus globulus Labill. provides insights into its genome evolution.</title>
        <authorList>
            <person name="Li X."/>
        </authorList>
    </citation>
    <scope>NUCLEOTIDE SEQUENCE [LARGE SCALE GENOMIC DNA]</scope>
    <source>
        <strain evidence="3">CL2024</strain>
        <tissue evidence="3">Fresh tender leaves</tissue>
    </source>
</reference>
<feature type="domain" description="Retrotransposon gag" evidence="2">
    <location>
        <begin position="170"/>
        <end position="255"/>
    </location>
</feature>
<dbReference type="InterPro" id="IPR005162">
    <property type="entry name" value="Retrotrans_gag_dom"/>
</dbReference>
<feature type="region of interest" description="Disordered" evidence="1">
    <location>
        <begin position="34"/>
        <end position="86"/>
    </location>
</feature>
<protein>
    <recommendedName>
        <fullName evidence="2">Retrotransposon gag domain-containing protein</fullName>
    </recommendedName>
</protein>
<sequence>MENEDTNVHMAKMEDQLVQLTAMMLEISQRLKEPPTVAVTGTSTPVSTEGIHVADPPGKETAGEAPSVTPIIVNLDPPPKENLTPRLSEESEKRLAKMEERLCALQGYELKGADRLSPYTKTHFPENFQELEFTRKYDGTGCPKTHLIYYMRKMARYADNVPFLIHTFQDSLEGIALTWFIALDIEELTSLEDLTNEFLQQYRFNTKLALTREELTRIEKKRNESFKAFAQRWRTMASQVKPALNEREMKQLFLKTLPPEYFQGLVFSGCQTFSQLVEVGEGVEWAMVEGKISTGGTKKFLARKDKEAAVEVALVQEPPFPRPSSTPAHKPIVVQGSSSRAYDNVKRPFRKDFSPLPRPLSKLLPMLLEKRMVANEVPRDNPPRFVGFDMNKTCEYHMGERGHDVDDCNVLRYKVQQLLDNKILTFKEAQPNVQQIPLPNHTGGVNSISKETRTSQQPLVVDASRLYNSLVLAGYYEVQDDVTPEEKLNRIRKMVAMGVIRRGEEEEGVVSMIMPSSFCSSFCKFACISRAKKVMPGISKTPALYEEGVIAMITPTMIELPDEEPADDIKMEITEPMVIDLMVKEMSAIEVTRGNATPVTIELPPWEKDGVIVLENPPKFDPKAIPWDYGTTEVDTVTRSGRCYAPDKGVEKKAITEEEAKQFLAVVKSSEFNVVDQLRKLPAQISLLELFKSSEKHRDILLKVLNEVHVPKSIDEVQLEEFVGAVLLKDQISFTDEDLPP</sequence>
<dbReference type="PANTHER" id="PTHR32108:SF9">
    <property type="entry name" value="REVERSE TRANSCRIPTASE RNASE H-LIKE DOMAIN-CONTAINING PROTEIN"/>
    <property type="match status" value="1"/>
</dbReference>
<dbReference type="Pfam" id="PF03732">
    <property type="entry name" value="Retrotrans_gag"/>
    <property type="match status" value="1"/>
</dbReference>
<evidence type="ECO:0000259" key="2">
    <source>
        <dbReference type="Pfam" id="PF03732"/>
    </source>
</evidence>
<dbReference type="EMBL" id="JBJKBG010000006">
    <property type="protein sequence ID" value="KAL3736672.1"/>
    <property type="molecule type" value="Genomic_DNA"/>
</dbReference>
<proteinExistence type="predicted"/>
<gene>
    <name evidence="3" type="ORF">ACJRO7_025588</name>
</gene>
<evidence type="ECO:0000313" key="4">
    <source>
        <dbReference type="Proteomes" id="UP001634007"/>
    </source>
</evidence>